<comment type="caution">
    <text evidence="1">The sequence shown here is derived from an EMBL/GenBank/DDBJ whole genome shotgun (WGS) entry which is preliminary data.</text>
</comment>
<proteinExistence type="predicted"/>
<evidence type="ECO:0000313" key="1">
    <source>
        <dbReference type="EMBL" id="MBW0505412.1"/>
    </source>
</evidence>
<gene>
    <name evidence="1" type="ORF">O181_045127</name>
</gene>
<dbReference type="OrthoDB" id="8029976at2759"/>
<name>A0A9Q3DT77_9BASI</name>
<organism evidence="1 2">
    <name type="scientific">Austropuccinia psidii MF-1</name>
    <dbReference type="NCBI Taxonomy" id="1389203"/>
    <lineage>
        <taxon>Eukaryota</taxon>
        <taxon>Fungi</taxon>
        <taxon>Dikarya</taxon>
        <taxon>Basidiomycota</taxon>
        <taxon>Pucciniomycotina</taxon>
        <taxon>Pucciniomycetes</taxon>
        <taxon>Pucciniales</taxon>
        <taxon>Sphaerophragmiaceae</taxon>
        <taxon>Austropuccinia</taxon>
    </lineage>
</organism>
<dbReference type="Proteomes" id="UP000765509">
    <property type="component" value="Unassembled WGS sequence"/>
</dbReference>
<evidence type="ECO:0000313" key="2">
    <source>
        <dbReference type="Proteomes" id="UP000765509"/>
    </source>
</evidence>
<dbReference type="EMBL" id="AVOT02018487">
    <property type="protein sequence ID" value="MBW0505412.1"/>
    <property type="molecule type" value="Genomic_DNA"/>
</dbReference>
<accession>A0A9Q3DT77</accession>
<reference evidence="1" key="1">
    <citation type="submission" date="2021-03" db="EMBL/GenBank/DDBJ databases">
        <title>Draft genome sequence of rust myrtle Austropuccinia psidii MF-1, a brazilian biotype.</title>
        <authorList>
            <person name="Quecine M.C."/>
            <person name="Pachon D.M.R."/>
            <person name="Bonatelli M.L."/>
            <person name="Correr F.H."/>
            <person name="Franceschini L.M."/>
            <person name="Leite T.F."/>
            <person name="Margarido G.R.A."/>
            <person name="Almeida C.A."/>
            <person name="Ferrarezi J.A."/>
            <person name="Labate C.A."/>
        </authorList>
    </citation>
    <scope>NUCLEOTIDE SEQUENCE</scope>
    <source>
        <strain evidence="1">MF-1</strain>
    </source>
</reference>
<keyword evidence="2" id="KW-1185">Reference proteome</keyword>
<protein>
    <submittedName>
        <fullName evidence="1">Uncharacterized protein</fullName>
    </submittedName>
</protein>
<dbReference type="AlphaFoldDB" id="A0A9Q3DT77"/>
<sequence length="172" mass="20122">MDWQRCFYNGNLQSYIDTCRKLLLELNSFSIEISNELLSYSLLGKLAGDTKLHQFSEVLSLKEEHIEKPELILTCLQDYIHISNPKHTQPTTNPSALISSTDKPYRVIYYCTNGKHDKKSTSHKKEQCWTENTHLRWTIKDKKQTRFHSKAYLSIYKALKTSSKPPIRNQLD</sequence>